<keyword evidence="2" id="KW-0732">Signal</keyword>
<proteinExistence type="predicted"/>
<comment type="caution">
    <text evidence="3">The sequence shown here is derived from an EMBL/GenBank/DDBJ whole genome shotgun (WGS) entry which is preliminary data.</text>
</comment>
<dbReference type="EMBL" id="VDMD01000004">
    <property type="protein sequence ID" value="TRM65747.1"/>
    <property type="molecule type" value="Genomic_DNA"/>
</dbReference>
<accession>A0A550CLW5</accession>
<gene>
    <name evidence="3" type="ORF">BD626DRAFT_485716</name>
</gene>
<evidence type="ECO:0000313" key="3">
    <source>
        <dbReference type="EMBL" id="TRM65747.1"/>
    </source>
</evidence>
<dbReference type="STRING" id="97359.A0A550CLW5"/>
<reference evidence="3 4" key="1">
    <citation type="journal article" date="2019" name="New Phytol.">
        <title>Comparative genomics reveals unique wood-decay strategies and fruiting body development in the Schizophyllaceae.</title>
        <authorList>
            <person name="Almasi E."/>
            <person name="Sahu N."/>
            <person name="Krizsan K."/>
            <person name="Balint B."/>
            <person name="Kovacs G.M."/>
            <person name="Kiss B."/>
            <person name="Cseklye J."/>
            <person name="Drula E."/>
            <person name="Henrissat B."/>
            <person name="Nagy I."/>
            <person name="Chovatia M."/>
            <person name="Adam C."/>
            <person name="LaButti K."/>
            <person name="Lipzen A."/>
            <person name="Riley R."/>
            <person name="Grigoriev I.V."/>
            <person name="Nagy L.G."/>
        </authorList>
    </citation>
    <scope>NUCLEOTIDE SEQUENCE [LARGE SCALE GENOMIC DNA]</scope>
    <source>
        <strain evidence="3 4">NL-1724</strain>
    </source>
</reference>
<dbReference type="AlphaFoldDB" id="A0A550CLW5"/>
<dbReference type="Proteomes" id="UP000320762">
    <property type="component" value="Unassembled WGS sequence"/>
</dbReference>
<organism evidence="3 4">
    <name type="scientific">Schizophyllum amplum</name>
    <dbReference type="NCBI Taxonomy" id="97359"/>
    <lineage>
        <taxon>Eukaryota</taxon>
        <taxon>Fungi</taxon>
        <taxon>Dikarya</taxon>
        <taxon>Basidiomycota</taxon>
        <taxon>Agaricomycotina</taxon>
        <taxon>Agaricomycetes</taxon>
        <taxon>Agaricomycetidae</taxon>
        <taxon>Agaricales</taxon>
        <taxon>Schizophyllaceae</taxon>
        <taxon>Schizophyllum</taxon>
    </lineage>
</organism>
<dbReference type="OrthoDB" id="3267335at2759"/>
<feature type="signal peptide" evidence="2">
    <location>
        <begin position="1"/>
        <end position="30"/>
    </location>
</feature>
<evidence type="ECO:0000313" key="4">
    <source>
        <dbReference type="Proteomes" id="UP000320762"/>
    </source>
</evidence>
<evidence type="ECO:0000256" key="1">
    <source>
        <dbReference type="SAM" id="Phobius"/>
    </source>
</evidence>
<evidence type="ECO:0000256" key="2">
    <source>
        <dbReference type="SAM" id="SignalP"/>
    </source>
</evidence>
<feature type="chain" id="PRO_5021990695" description="Ser-Thr-rich glycosyl-phosphatidyl-inositol-anchored membrane family-domain-containing protein" evidence="2">
    <location>
        <begin position="31"/>
        <end position="325"/>
    </location>
</feature>
<keyword evidence="4" id="KW-1185">Reference proteome</keyword>
<feature type="transmembrane region" description="Helical" evidence="1">
    <location>
        <begin position="306"/>
        <end position="324"/>
    </location>
</feature>
<name>A0A550CLW5_9AGAR</name>
<protein>
    <recommendedName>
        <fullName evidence="5">Ser-Thr-rich glycosyl-phosphatidyl-inositol-anchored membrane family-domain-containing protein</fullName>
    </recommendedName>
</protein>
<keyword evidence="1" id="KW-0472">Membrane</keyword>
<keyword evidence="1" id="KW-1133">Transmembrane helix</keyword>
<evidence type="ECO:0008006" key="5">
    <source>
        <dbReference type="Google" id="ProtNLM"/>
    </source>
</evidence>
<keyword evidence="1" id="KW-0812">Transmembrane</keyword>
<sequence>MAFALQAHRVPRILHGLLSLLALLAGSLLAQPVAGTAQLVNGQDFTFGLSIIDAPFPDSPYTAGSQLPIAIEVSGNGRIPLDGTWPGSDQPTRFDLLEIFLVSAETGMNYTVSTGPGLLQYESGSVRHLTWEIPTCVSAGDYNLTFYESSHLNDTAYFIVTPIGVTINEADKASDVDDAHCNNITNDLQPQPQDDSPLPQIPFLPDDPMPFETKPVESSRTQPTPTIYTITIQETGVTLTFPTVTETPMPVTVAVVQETTITTTENGQPVTTTVTTMYTTTGMAGDGGDLDGFFPINNARIGAPAWTAWGTSVCAAVFVGVLAAL</sequence>